<comment type="caution">
    <text evidence="1">The sequence shown here is derived from an EMBL/GenBank/DDBJ whole genome shotgun (WGS) entry which is preliminary data.</text>
</comment>
<keyword evidence="2" id="KW-1185">Reference proteome</keyword>
<protein>
    <submittedName>
        <fullName evidence="1">Uncharacterized protein</fullName>
    </submittedName>
</protein>
<proteinExistence type="predicted"/>
<dbReference type="EMBL" id="LAPZ01000011">
    <property type="protein sequence ID" value="OSY87386.1"/>
    <property type="molecule type" value="Genomic_DNA"/>
</dbReference>
<gene>
    <name evidence="1" type="ORF">WH52_10910</name>
</gene>
<reference evidence="1 2" key="1">
    <citation type="submission" date="2015-03" db="EMBL/GenBank/DDBJ databases">
        <title>Genome sequence of Tenacibaculum sp. S2-2, isolated from intestinal microbiota of sea cucumber, Apostichopus japonicas.</title>
        <authorList>
            <person name="Shao Z."/>
            <person name="Wang L."/>
            <person name="Li X."/>
        </authorList>
    </citation>
    <scope>NUCLEOTIDE SEQUENCE [LARGE SCALE GENOMIC DNA]</scope>
    <source>
        <strain evidence="1 2">S2-2</strain>
    </source>
</reference>
<evidence type="ECO:0000313" key="2">
    <source>
        <dbReference type="Proteomes" id="UP000194221"/>
    </source>
</evidence>
<accession>A0A1Y2PAA8</accession>
<dbReference type="AlphaFoldDB" id="A0A1Y2PAA8"/>
<sequence>MNKEENLETELKDYQLFEYAIDRFTLEIDSLAESLPLVMGLVEYKLKNHQKKLDKFIDEHEDKDENGEKLYRIPLDRFNEFNKLDKHAKTSRAAYDILPRNFVVSLVSQYDAYLADLCRSLFQIKPELAFLLEKEFTFQDILKYEDLDELKEYVIEKDVESLLRKSHYEQLRTLEKRISKHTKKEFTLTTNLPVLPTFIELTERRNLFVHCNGLVSRNYIENCKKHNVKTIENIELNDVLDVAPEYFNDGFQAVFEIGVKLGQVLWRKFLPTKINEADGNLNNISFDLIINGYYDLAINLLKFATETLPKKGTEKMRKTMIINKALSFYLKGEKETSNKILDSEDWSVGLVFQLAVSVLKEDYDLSTSLMKKIGPEHDDINASSYQEWPLFRDFRDTDKFKDTFKEIFDKEFVVVEREKKSFVKLMNDIKDKKKTTKKSKKK</sequence>
<evidence type="ECO:0000313" key="1">
    <source>
        <dbReference type="EMBL" id="OSY87386.1"/>
    </source>
</evidence>
<name>A0A1Y2PAA8_9FLAO</name>
<organism evidence="1 2">
    <name type="scientific">Tenacibaculum holothuriorum</name>
    <dbReference type="NCBI Taxonomy" id="1635173"/>
    <lineage>
        <taxon>Bacteria</taxon>
        <taxon>Pseudomonadati</taxon>
        <taxon>Bacteroidota</taxon>
        <taxon>Flavobacteriia</taxon>
        <taxon>Flavobacteriales</taxon>
        <taxon>Flavobacteriaceae</taxon>
        <taxon>Tenacibaculum</taxon>
    </lineage>
</organism>
<dbReference type="InParanoid" id="A0A1Y2PAA8"/>
<dbReference type="OrthoDB" id="7061055at2"/>
<dbReference type="RefSeq" id="WP_086030995.1">
    <property type="nucleotide sequence ID" value="NZ_LAPZ01000011.1"/>
</dbReference>
<dbReference type="STRING" id="1635173.WH52_10910"/>
<dbReference type="Proteomes" id="UP000194221">
    <property type="component" value="Unassembled WGS sequence"/>
</dbReference>